<dbReference type="RefSeq" id="WP_030640604.1">
    <property type="nucleotide sequence ID" value="NZ_JBFAEG010000001.1"/>
</dbReference>
<evidence type="ECO:0000256" key="1">
    <source>
        <dbReference type="ARBA" id="ARBA00001971"/>
    </source>
</evidence>
<dbReference type="PRINTS" id="PR00385">
    <property type="entry name" value="P450"/>
</dbReference>
<evidence type="ECO:0000313" key="10">
    <source>
        <dbReference type="Proteomes" id="UP001551011"/>
    </source>
</evidence>
<evidence type="ECO:0000256" key="4">
    <source>
        <dbReference type="ARBA" id="ARBA00022723"/>
    </source>
</evidence>
<evidence type="ECO:0000256" key="5">
    <source>
        <dbReference type="ARBA" id="ARBA00023002"/>
    </source>
</evidence>
<dbReference type="Gene3D" id="1.10.630.10">
    <property type="entry name" value="Cytochrome P450"/>
    <property type="match status" value="1"/>
</dbReference>
<dbReference type="Proteomes" id="UP001551011">
    <property type="component" value="Unassembled WGS sequence"/>
</dbReference>
<dbReference type="InterPro" id="IPR017972">
    <property type="entry name" value="Cyt_P450_CS"/>
</dbReference>
<dbReference type="PANTHER" id="PTHR46696">
    <property type="entry name" value="P450, PUTATIVE (EUROFUNG)-RELATED"/>
    <property type="match status" value="1"/>
</dbReference>
<accession>A0ABV3A104</accession>
<evidence type="ECO:0000256" key="3">
    <source>
        <dbReference type="ARBA" id="ARBA00022617"/>
    </source>
</evidence>
<protein>
    <submittedName>
        <fullName evidence="9">Cytochrome P450</fullName>
    </submittedName>
</protein>
<proteinExistence type="inferred from homology"/>
<dbReference type="SUPFAM" id="SSF48264">
    <property type="entry name" value="Cytochrome P450"/>
    <property type="match status" value="1"/>
</dbReference>
<dbReference type="PANTHER" id="PTHR46696:SF5">
    <property type="entry name" value="CYTOCHROME P450 BJ-1"/>
    <property type="match status" value="1"/>
</dbReference>
<name>A0ABV3A104_9ACTN</name>
<evidence type="ECO:0000256" key="6">
    <source>
        <dbReference type="ARBA" id="ARBA00023004"/>
    </source>
</evidence>
<evidence type="ECO:0000313" key="9">
    <source>
        <dbReference type="EMBL" id="MEU5705619.1"/>
    </source>
</evidence>
<evidence type="ECO:0000256" key="7">
    <source>
        <dbReference type="ARBA" id="ARBA00023033"/>
    </source>
</evidence>
<sequence>MTEVREQDTPPFRYPLTGPAALEPPARWAELRQRCPVARVTLPSGDEATLLTRYADVRRALSDPRLSREGANSPGAARVAEGESSIFTSPMARTLNAEGHERWRRMLGRWFTAPRMRALGPRIEAMSDRLIDGMLAAGRPADLLTHLAFPLPVFVICSMLGVPERDRDRFKRWSDTFLSMTRYTRQEIEAAYTAFADHMAGLIADKRAAVRAGEPAEGDADLLTLLITATDAEGRPMSDAALTATGQALLIAGHETTAGFITAMVAHLLADRPGRWERVLADPSLIRPAVEEVLRFDPNGAGFGMIRYVHEDFEAGDTVVPRGATVVCNMAAANRDESAFADAHDLDVARTPNPHLAFGAGPHSCLGQALARIEMQTVLGVLLRRLPGLELAVPPGELRVVDGLLTRPLRELPVTW</sequence>
<dbReference type="InterPro" id="IPR001128">
    <property type="entry name" value="Cyt_P450"/>
</dbReference>
<dbReference type="EMBL" id="JBFAEG010000001">
    <property type="protein sequence ID" value="MEU5705619.1"/>
    <property type="molecule type" value="Genomic_DNA"/>
</dbReference>
<keyword evidence="5 8" id="KW-0560">Oxidoreductase</keyword>
<dbReference type="CDD" id="cd11031">
    <property type="entry name" value="Cyp158A-like"/>
    <property type="match status" value="1"/>
</dbReference>
<dbReference type="InterPro" id="IPR036396">
    <property type="entry name" value="Cyt_P450_sf"/>
</dbReference>
<dbReference type="PROSITE" id="PS00086">
    <property type="entry name" value="CYTOCHROME_P450"/>
    <property type="match status" value="1"/>
</dbReference>
<gene>
    <name evidence="9" type="ORF">AB0H04_01800</name>
</gene>
<dbReference type="InterPro" id="IPR002397">
    <property type="entry name" value="Cyt_P450_B"/>
</dbReference>
<dbReference type="PRINTS" id="PR00359">
    <property type="entry name" value="BP450"/>
</dbReference>
<comment type="caution">
    <text evidence="9">The sequence shown here is derived from an EMBL/GenBank/DDBJ whole genome shotgun (WGS) entry which is preliminary data.</text>
</comment>
<reference evidence="9 10" key="1">
    <citation type="submission" date="2024-06" db="EMBL/GenBank/DDBJ databases">
        <title>The Natural Products Discovery Center: Release of the First 8490 Sequenced Strains for Exploring Actinobacteria Biosynthetic Diversity.</title>
        <authorList>
            <person name="Kalkreuter E."/>
            <person name="Kautsar S.A."/>
            <person name="Yang D."/>
            <person name="Bader C.D."/>
            <person name="Teijaro C.N."/>
            <person name="Fluegel L."/>
            <person name="Davis C.M."/>
            <person name="Simpson J.R."/>
            <person name="Lauterbach L."/>
            <person name="Steele A.D."/>
            <person name="Gui C."/>
            <person name="Meng S."/>
            <person name="Li G."/>
            <person name="Viehrig K."/>
            <person name="Ye F."/>
            <person name="Su P."/>
            <person name="Kiefer A.F."/>
            <person name="Nichols A."/>
            <person name="Cepeda A.J."/>
            <person name="Yan W."/>
            <person name="Fan B."/>
            <person name="Jiang Y."/>
            <person name="Adhikari A."/>
            <person name="Zheng C.-J."/>
            <person name="Schuster L."/>
            <person name="Cowan T.M."/>
            <person name="Smanski M.J."/>
            <person name="Chevrette M.G."/>
            <person name="De Carvalho L.P.S."/>
            <person name="Shen B."/>
        </authorList>
    </citation>
    <scope>NUCLEOTIDE SEQUENCE [LARGE SCALE GENOMIC DNA]</scope>
    <source>
        <strain evidence="9 10">NPDC020594</strain>
    </source>
</reference>
<organism evidence="9 10">
    <name type="scientific">Streptomyces flaveolus</name>
    <dbReference type="NCBI Taxonomy" id="67297"/>
    <lineage>
        <taxon>Bacteria</taxon>
        <taxon>Bacillati</taxon>
        <taxon>Actinomycetota</taxon>
        <taxon>Actinomycetes</taxon>
        <taxon>Kitasatosporales</taxon>
        <taxon>Streptomycetaceae</taxon>
        <taxon>Streptomyces</taxon>
    </lineage>
</organism>
<dbReference type="Pfam" id="PF00067">
    <property type="entry name" value="p450"/>
    <property type="match status" value="2"/>
</dbReference>
<keyword evidence="10" id="KW-1185">Reference proteome</keyword>
<comment type="cofactor">
    <cofactor evidence="1">
        <name>heme</name>
        <dbReference type="ChEBI" id="CHEBI:30413"/>
    </cofactor>
</comment>
<keyword evidence="7 8" id="KW-0503">Monooxygenase</keyword>
<keyword evidence="4 8" id="KW-0479">Metal-binding</keyword>
<evidence type="ECO:0000256" key="8">
    <source>
        <dbReference type="RuleBase" id="RU000461"/>
    </source>
</evidence>
<comment type="similarity">
    <text evidence="2 8">Belongs to the cytochrome P450 family.</text>
</comment>
<keyword evidence="6 8" id="KW-0408">Iron</keyword>
<keyword evidence="3 8" id="KW-0349">Heme</keyword>
<evidence type="ECO:0000256" key="2">
    <source>
        <dbReference type="ARBA" id="ARBA00010617"/>
    </source>
</evidence>